<name>A0AAV8EB07_9POAL</name>
<dbReference type="AlphaFoldDB" id="A0AAV8EB07"/>
<keyword evidence="2" id="KW-1185">Reference proteome</keyword>
<protein>
    <submittedName>
        <fullName evidence="1">Glycerol kinase</fullName>
    </submittedName>
</protein>
<accession>A0AAV8EB07</accession>
<organism evidence="1 2">
    <name type="scientific">Rhynchospora pubera</name>
    <dbReference type="NCBI Taxonomy" id="906938"/>
    <lineage>
        <taxon>Eukaryota</taxon>
        <taxon>Viridiplantae</taxon>
        <taxon>Streptophyta</taxon>
        <taxon>Embryophyta</taxon>
        <taxon>Tracheophyta</taxon>
        <taxon>Spermatophyta</taxon>
        <taxon>Magnoliopsida</taxon>
        <taxon>Liliopsida</taxon>
        <taxon>Poales</taxon>
        <taxon>Cyperaceae</taxon>
        <taxon>Cyperoideae</taxon>
        <taxon>Rhynchosporeae</taxon>
        <taxon>Rhynchospora</taxon>
    </lineage>
</organism>
<comment type="caution">
    <text evidence="1">The sequence shown here is derived from an EMBL/GenBank/DDBJ whole genome shotgun (WGS) entry which is preliminary data.</text>
</comment>
<evidence type="ECO:0000313" key="2">
    <source>
        <dbReference type="Proteomes" id="UP001140206"/>
    </source>
</evidence>
<sequence length="363" mass="39899">MPLLSANVFSQKTVLPLSNPKPRLLLTSPKQLSMTVSSSSSSSSSSSIATATTPITLEPAKTDADASSKWVEFAKRVSGEWDGYGADFTLDGKPVELPELVVPEAYREWGVQVFDWQTQCPTLAEETGDPVLYCKLIKFYPTVGCEADAATRHSVQQRFAGGTENTASALGYHASGSYIATWPFKDQYEREILEIEHCLVDPANKEIRVRMIQVGQLNSEAGFSLNGLIVFSEQWYGPFCDGEQLGACSVRESGFASTSALEASQVVGKWEGKIASVVRFRDSEVLHHFSADEPQNLVRDDIGLVTLPKKLWSVFKELHNGETLCEVGWLLGDNTAITSRCILYKKGVLKEATISFENLLQKV</sequence>
<dbReference type="EMBL" id="JAMFTS010000003">
    <property type="protein sequence ID" value="KAJ4777854.1"/>
    <property type="molecule type" value="Genomic_DNA"/>
</dbReference>
<keyword evidence="1" id="KW-0418">Kinase</keyword>
<reference evidence="1" key="1">
    <citation type="submission" date="2022-08" db="EMBL/GenBank/DDBJ databases">
        <authorList>
            <person name="Marques A."/>
        </authorList>
    </citation>
    <scope>NUCLEOTIDE SEQUENCE</scope>
    <source>
        <strain evidence="1">RhyPub2mFocal</strain>
        <tissue evidence="1">Leaves</tissue>
    </source>
</reference>
<dbReference type="Proteomes" id="UP001140206">
    <property type="component" value="Chromosome 3"/>
</dbReference>
<gene>
    <name evidence="1" type="ORF">LUZ62_062111</name>
</gene>
<evidence type="ECO:0000313" key="1">
    <source>
        <dbReference type="EMBL" id="KAJ4777854.1"/>
    </source>
</evidence>
<proteinExistence type="predicted"/>
<keyword evidence="1" id="KW-0808">Transferase</keyword>
<dbReference type="GO" id="GO:0016301">
    <property type="term" value="F:kinase activity"/>
    <property type="evidence" value="ECO:0007669"/>
    <property type="project" value="UniProtKB-KW"/>
</dbReference>